<dbReference type="AlphaFoldDB" id="A0AAX0RYN8"/>
<feature type="transmembrane region" description="Helical" evidence="1">
    <location>
        <begin position="42"/>
        <end position="61"/>
    </location>
</feature>
<protein>
    <submittedName>
        <fullName evidence="2">Uncharacterized protein</fullName>
    </submittedName>
</protein>
<gene>
    <name evidence="2" type="ORF">CN689_21880</name>
</gene>
<reference evidence="2 3" key="1">
    <citation type="submission" date="2017-09" db="EMBL/GenBank/DDBJ databases">
        <title>Large-scale bioinformatics analysis of Bacillus genomes uncovers conserved roles of natural products in bacterial physiology.</title>
        <authorList>
            <consortium name="Agbiome Team Llc"/>
            <person name="Bleich R.M."/>
            <person name="Kirk G.J."/>
            <person name="Santa Maria K.C."/>
            <person name="Allen S.E."/>
            <person name="Farag S."/>
            <person name="Shank E.A."/>
            <person name="Bowers A."/>
        </authorList>
    </citation>
    <scope>NUCLEOTIDE SEQUENCE [LARGE SCALE GENOMIC DNA]</scope>
    <source>
        <strain evidence="2 3">AFS003229</strain>
    </source>
</reference>
<comment type="caution">
    <text evidence="2">The sequence shown here is derived from an EMBL/GenBank/DDBJ whole genome shotgun (WGS) entry which is preliminary data.</text>
</comment>
<dbReference type="Proteomes" id="UP000220106">
    <property type="component" value="Unassembled WGS sequence"/>
</dbReference>
<accession>A0AAX0RYN8</accession>
<sequence length="62" mass="7203">MGTSSLIFLAIYWVGIIIWSLKNKEKAKKELLQIKNNWKTGVIVFLLVYFPFLIVVLMAFVL</sequence>
<keyword evidence="1" id="KW-1133">Transmembrane helix</keyword>
<evidence type="ECO:0000313" key="2">
    <source>
        <dbReference type="EMBL" id="PEJ29510.1"/>
    </source>
</evidence>
<keyword evidence="1" id="KW-0472">Membrane</keyword>
<keyword evidence="1" id="KW-0812">Transmembrane</keyword>
<evidence type="ECO:0000313" key="3">
    <source>
        <dbReference type="Proteomes" id="UP000220106"/>
    </source>
</evidence>
<dbReference type="RefSeq" id="WP_098177358.1">
    <property type="nucleotide sequence ID" value="NZ_CP050509.1"/>
</dbReference>
<evidence type="ECO:0000256" key="1">
    <source>
        <dbReference type="SAM" id="Phobius"/>
    </source>
</evidence>
<proteinExistence type="predicted"/>
<dbReference type="EMBL" id="NUEQ01000047">
    <property type="protein sequence ID" value="PEJ29510.1"/>
    <property type="molecule type" value="Genomic_DNA"/>
</dbReference>
<feature type="transmembrane region" description="Helical" evidence="1">
    <location>
        <begin position="6"/>
        <end position="21"/>
    </location>
</feature>
<organism evidence="2 3">
    <name type="scientific">Peribacillus butanolivorans</name>
    <dbReference type="NCBI Taxonomy" id="421767"/>
    <lineage>
        <taxon>Bacteria</taxon>
        <taxon>Bacillati</taxon>
        <taxon>Bacillota</taxon>
        <taxon>Bacilli</taxon>
        <taxon>Bacillales</taxon>
        <taxon>Bacillaceae</taxon>
        <taxon>Peribacillus</taxon>
    </lineage>
</organism>
<name>A0AAX0RYN8_9BACI</name>